<dbReference type="InterPro" id="IPR051397">
    <property type="entry name" value="Zn-ADH-like_protein"/>
</dbReference>
<dbReference type="InterPro" id="IPR013149">
    <property type="entry name" value="ADH-like_C"/>
</dbReference>
<sequence length="325" mass="34539">MRAMVCDAFGPPDVLRVADLPDPPLPPDGVRIRVRAAGINFADGLFIAGQYQIRPRPPFIPGFEVAGDILEVGPEVLDLRPGQRVMAILDQGGYADQVVAPARDVHALTDRMDLLAAGGFPIAYGTSHFGLTDRCRLRPGEIVLIHGAAGGVGLTAVECAKALGATVIATAGGADRLEIARQHGADYGIDHRNENIKARVRELTGGRGVDVVYDPVGGDVFDASLRCTAPDGRILVVGFASGAIPTPPANLLLVKNITVIGFNWGGYRQIAEQRVRESMEDVVSWWDRGLVTPHVGARFALSQAAEALAALRERKIIGKAVLIPD</sequence>
<keyword evidence="2" id="KW-0560">Oxidoreductase</keyword>
<dbReference type="RefSeq" id="WP_011391118.1">
    <property type="nucleotide sequence ID" value="NC_007643.1"/>
</dbReference>
<dbReference type="InterPro" id="IPR036291">
    <property type="entry name" value="NAD(P)-bd_dom_sf"/>
</dbReference>
<dbReference type="SUPFAM" id="SSF51735">
    <property type="entry name" value="NAD(P)-binding Rossmann-fold domains"/>
    <property type="match status" value="1"/>
</dbReference>
<dbReference type="Gene3D" id="3.40.50.720">
    <property type="entry name" value="NAD(P)-binding Rossmann-like Domain"/>
    <property type="match status" value="1"/>
</dbReference>
<dbReference type="SUPFAM" id="SSF50129">
    <property type="entry name" value="GroES-like"/>
    <property type="match status" value="1"/>
</dbReference>
<protein>
    <submittedName>
        <fullName evidence="2">Zinc-containing alcohol dehydrogenase superfamily</fullName>
        <ecNumber evidence="2">1.6.5.5</ecNumber>
    </submittedName>
</protein>
<dbReference type="HOGENOM" id="CLU_026673_3_1_5"/>
<dbReference type="EC" id="1.6.5.5" evidence="2"/>
<evidence type="ECO:0000313" key="2">
    <source>
        <dbReference type="EMBL" id="ABC24165.1"/>
    </source>
</evidence>
<dbReference type="PANTHER" id="PTHR43677:SF4">
    <property type="entry name" value="QUINONE OXIDOREDUCTASE-LIKE PROTEIN 2"/>
    <property type="match status" value="1"/>
</dbReference>
<accession>Q2RNY0</accession>
<dbReference type="Gene3D" id="3.90.180.10">
    <property type="entry name" value="Medium-chain alcohol dehydrogenases, catalytic domain"/>
    <property type="match status" value="1"/>
</dbReference>
<dbReference type="KEGG" id="rru:Rru_A3371"/>
<dbReference type="InterPro" id="IPR020843">
    <property type="entry name" value="ER"/>
</dbReference>
<feature type="domain" description="Enoyl reductase (ER)" evidence="1">
    <location>
        <begin position="10"/>
        <end position="322"/>
    </location>
</feature>
<keyword evidence="3" id="KW-1185">Reference proteome</keyword>
<dbReference type="AlphaFoldDB" id="Q2RNY0"/>
<proteinExistence type="predicted"/>
<dbReference type="SMART" id="SM00829">
    <property type="entry name" value="PKS_ER"/>
    <property type="match status" value="1"/>
</dbReference>
<evidence type="ECO:0000313" key="3">
    <source>
        <dbReference type="Proteomes" id="UP000001929"/>
    </source>
</evidence>
<name>Q2RNY0_RHORT</name>
<dbReference type="CDD" id="cd08241">
    <property type="entry name" value="QOR1"/>
    <property type="match status" value="1"/>
</dbReference>
<dbReference type="PATRIC" id="fig|269796.9.peg.3485"/>
<dbReference type="GO" id="GO:0003960">
    <property type="term" value="F:quinone reductase (NADPH) activity"/>
    <property type="evidence" value="ECO:0007669"/>
    <property type="project" value="UniProtKB-EC"/>
</dbReference>
<dbReference type="STRING" id="269796.Rru_A3371"/>
<dbReference type="PANTHER" id="PTHR43677">
    <property type="entry name" value="SHORT-CHAIN DEHYDROGENASE/REDUCTASE"/>
    <property type="match status" value="1"/>
</dbReference>
<dbReference type="InterPro" id="IPR011032">
    <property type="entry name" value="GroES-like_sf"/>
</dbReference>
<dbReference type="eggNOG" id="COG0604">
    <property type="taxonomic scope" value="Bacteria"/>
</dbReference>
<dbReference type="PhylomeDB" id="Q2RNY0"/>
<dbReference type="EMBL" id="CP000230">
    <property type="protein sequence ID" value="ABC24165.1"/>
    <property type="molecule type" value="Genomic_DNA"/>
</dbReference>
<reference evidence="2 3" key="1">
    <citation type="journal article" date="2011" name="Stand. Genomic Sci.">
        <title>Complete genome sequence of Rhodospirillum rubrum type strain (S1).</title>
        <authorList>
            <person name="Munk A.C."/>
            <person name="Copeland A."/>
            <person name="Lucas S."/>
            <person name="Lapidus A."/>
            <person name="Del Rio T.G."/>
            <person name="Barry K."/>
            <person name="Detter J.C."/>
            <person name="Hammon N."/>
            <person name="Israni S."/>
            <person name="Pitluck S."/>
            <person name="Brettin T."/>
            <person name="Bruce D."/>
            <person name="Han C."/>
            <person name="Tapia R."/>
            <person name="Gilna P."/>
            <person name="Schmutz J."/>
            <person name="Larimer F."/>
            <person name="Land M."/>
            <person name="Kyrpides N.C."/>
            <person name="Mavromatis K."/>
            <person name="Richardson P."/>
            <person name="Rohde M."/>
            <person name="Goker M."/>
            <person name="Klenk H.P."/>
            <person name="Zhang Y."/>
            <person name="Roberts G.P."/>
            <person name="Reslewic S."/>
            <person name="Schwartz D.C."/>
        </authorList>
    </citation>
    <scope>NUCLEOTIDE SEQUENCE [LARGE SCALE GENOMIC DNA]</scope>
    <source>
        <strain evidence="3">ATCC 11170 / ATH 1.1.1 / DSM 467 / LMG 4362 / NCIMB 8255 / S1</strain>
    </source>
</reference>
<gene>
    <name evidence="2" type="ordered locus">Rru_A3371</name>
</gene>
<organism evidence="2 3">
    <name type="scientific">Rhodospirillum rubrum (strain ATCC 11170 / ATH 1.1.1 / DSM 467 / LMG 4362 / NCIMB 8255 / S1)</name>
    <dbReference type="NCBI Taxonomy" id="269796"/>
    <lineage>
        <taxon>Bacteria</taxon>
        <taxon>Pseudomonadati</taxon>
        <taxon>Pseudomonadota</taxon>
        <taxon>Alphaproteobacteria</taxon>
        <taxon>Rhodospirillales</taxon>
        <taxon>Rhodospirillaceae</taxon>
        <taxon>Rhodospirillum</taxon>
    </lineage>
</organism>
<evidence type="ECO:0000259" key="1">
    <source>
        <dbReference type="SMART" id="SM00829"/>
    </source>
</evidence>
<dbReference type="InterPro" id="IPR013154">
    <property type="entry name" value="ADH-like_N"/>
</dbReference>
<dbReference type="Pfam" id="PF00107">
    <property type="entry name" value="ADH_zinc_N"/>
    <property type="match status" value="1"/>
</dbReference>
<dbReference type="EnsemblBacteria" id="ABC24165">
    <property type="protein sequence ID" value="ABC24165"/>
    <property type="gene ID" value="Rru_A3371"/>
</dbReference>
<dbReference type="Pfam" id="PF08240">
    <property type="entry name" value="ADH_N"/>
    <property type="match status" value="1"/>
</dbReference>
<dbReference type="Proteomes" id="UP000001929">
    <property type="component" value="Chromosome"/>
</dbReference>